<reference evidence="2" key="1">
    <citation type="journal article" date="2014" name="Front. Microbiol.">
        <title>High frequency of phylogenetically diverse reductive dehalogenase-homologous genes in deep subseafloor sedimentary metagenomes.</title>
        <authorList>
            <person name="Kawai M."/>
            <person name="Futagami T."/>
            <person name="Toyoda A."/>
            <person name="Takaki Y."/>
            <person name="Nishi S."/>
            <person name="Hori S."/>
            <person name="Arai W."/>
            <person name="Tsubouchi T."/>
            <person name="Morono Y."/>
            <person name="Uchiyama I."/>
            <person name="Ito T."/>
            <person name="Fujiyama A."/>
            <person name="Inagaki F."/>
            <person name="Takami H."/>
        </authorList>
    </citation>
    <scope>NUCLEOTIDE SEQUENCE</scope>
    <source>
        <strain evidence="2">Expedition CK06-06</strain>
    </source>
</reference>
<dbReference type="InterPro" id="IPR037401">
    <property type="entry name" value="SnoaL-like"/>
</dbReference>
<evidence type="ECO:0000259" key="1">
    <source>
        <dbReference type="Pfam" id="PF13577"/>
    </source>
</evidence>
<organism evidence="2">
    <name type="scientific">marine sediment metagenome</name>
    <dbReference type="NCBI Taxonomy" id="412755"/>
    <lineage>
        <taxon>unclassified sequences</taxon>
        <taxon>metagenomes</taxon>
        <taxon>ecological metagenomes</taxon>
    </lineage>
</organism>
<protein>
    <recommendedName>
        <fullName evidence="1">SnoaL-like domain-containing protein</fullName>
    </recommendedName>
</protein>
<dbReference type="Gene3D" id="3.10.450.50">
    <property type="match status" value="1"/>
</dbReference>
<dbReference type="SUPFAM" id="SSF54427">
    <property type="entry name" value="NTF2-like"/>
    <property type="match status" value="1"/>
</dbReference>
<accession>X1PU94</accession>
<dbReference type="Pfam" id="PF13577">
    <property type="entry name" value="SnoaL_4"/>
    <property type="match status" value="1"/>
</dbReference>
<dbReference type="InterPro" id="IPR032710">
    <property type="entry name" value="NTF2-like_dom_sf"/>
</dbReference>
<proteinExistence type="predicted"/>
<sequence>MASEELEARVRRLEDIEEIKKLKGRFCFLLDTRGKWEELVNMFTEDGVGDFGPFGRMRGKTELTKFYRDTVPGNFSFMKHMLHNPVVEVDGDKATSEYYFEMAGTHKATKRAIWISGKYNDEYLKVDGVWKFKIQSGTIFYYSPQDSDWVKTPMYK</sequence>
<dbReference type="AlphaFoldDB" id="X1PU94"/>
<gene>
    <name evidence="2" type="ORF">S12H4_07325</name>
</gene>
<evidence type="ECO:0000313" key="2">
    <source>
        <dbReference type="EMBL" id="GAI59413.1"/>
    </source>
</evidence>
<comment type="caution">
    <text evidence="2">The sequence shown here is derived from an EMBL/GenBank/DDBJ whole genome shotgun (WGS) entry which is preliminary data.</text>
</comment>
<name>X1PU94_9ZZZZ</name>
<feature type="domain" description="SnoaL-like" evidence="1">
    <location>
        <begin position="11"/>
        <end position="133"/>
    </location>
</feature>
<dbReference type="EMBL" id="BARW01002686">
    <property type="protein sequence ID" value="GAI59413.1"/>
    <property type="molecule type" value="Genomic_DNA"/>
</dbReference>